<dbReference type="InterPro" id="IPR000515">
    <property type="entry name" value="MetI-like"/>
</dbReference>
<evidence type="ECO:0000313" key="10">
    <source>
        <dbReference type="Proteomes" id="UP001597362"/>
    </source>
</evidence>
<dbReference type="PROSITE" id="PS50928">
    <property type="entry name" value="ABC_TM1"/>
    <property type="match status" value="1"/>
</dbReference>
<evidence type="ECO:0000256" key="1">
    <source>
        <dbReference type="ARBA" id="ARBA00004651"/>
    </source>
</evidence>
<evidence type="ECO:0000256" key="3">
    <source>
        <dbReference type="ARBA" id="ARBA00022475"/>
    </source>
</evidence>
<dbReference type="RefSeq" id="WP_377775151.1">
    <property type="nucleotide sequence ID" value="NZ_JBHUHO010000047.1"/>
</dbReference>
<keyword evidence="10" id="KW-1185">Reference proteome</keyword>
<sequence>MKISIDEKLFRVVGYPLVAFFALICLLPFILILSSSFNSEQAIVQNGYSFIPQQFSLDGYKVIFENPLVIFRSYGITILITAAGTIASVFISMMTGYVLQRPDFLWRNKLSFFFFFTTLFSGGLVPWYILCVKYLGMKNSLWALILPAMISVWHILLAKGFMRGIPYAISESAKIDGAGDFKIFISLILPLSKPVMATIGLFTALTYWNDWYHSMLFISEERLYPLQYLLYKLLGDIQAIRSIMEQSGLYIESFPVESMKMALTVIVTGPIIFLYPFVQKYFVQGLTIGAVKG</sequence>
<keyword evidence="3" id="KW-1003">Cell membrane</keyword>
<reference evidence="10" key="1">
    <citation type="journal article" date="2019" name="Int. J. Syst. Evol. Microbiol.">
        <title>The Global Catalogue of Microorganisms (GCM) 10K type strain sequencing project: providing services to taxonomists for standard genome sequencing and annotation.</title>
        <authorList>
            <consortium name="The Broad Institute Genomics Platform"/>
            <consortium name="The Broad Institute Genome Sequencing Center for Infectious Disease"/>
            <person name="Wu L."/>
            <person name="Ma J."/>
        </authorList>
    </citation>
    <scope>NUCLEOTIDE SEQUENCE [LARGE SCALE GENOMIC DNA]</scope>
    <source>
        <strain evidence="10">GH52</strain>
    </source>
</reference>
<feature type="transmembrane region" description="Helical" evidence="7">
    <location>
        <begin position="141"/>
        <end position="162"/>
    </location>
</feature>
<dbReference type="Gene3D" id="1.10.3720.10">
    <property type="entry name" value="MetI-like"/>
    <property type="match status" value="1"/>
</dbReference>
<proteinExistence type="inferred from homology"/>
<organism evidence="9 10">
    <name type="scientific">Paenibacillus yanchengensis</name>
    <dbReference type="NCBI Taxonomy" id="2035833"/>
    <lineage>
        <taxon>Bacteria</taxon>
        <taxon>Bacillati</taxon>
        <taxon>Bacillota</taxon>
        <taxon>Bacilli</taxon>
        <taxon>Bacillales</taxon>
        <taxon>Paenibacillaceae</taxon>
        <taxon>Paenibacillus</taxon>
    </lineage>
</organism>
<feature type="transmembrane region" description="Helical" evidence="7">
    <location>
        <begin position="261"/>
        <end position="278"/>
    </location>
</feature>
<evidence type="ECO:0000256" key="2">
    <source>
        <dbReference type="ARBA" id="ARBA00022448"/>
    </source>
</evidence>
<evidence type="ECO:0000256" key="5">
    <source>
        <dbReference type="ARBA" id="ARBA00022989"/>
    </source>
</evidence>
<comment type="subcellular location">
    <subcellularLocation>
        <location evidence="1 7">Cell membrane</location>
        <topology evidence="1 7">Multi-pass membrane protein</topology>
    </subcellularLocation>
</comment>
<feature type="transmembrane region" description="Helical" evidence="7">
    <location>
        <begin position="110"/>
        <end position="129"/>
    </location>
</feature>
<evidence type="ECO:0000256" key="6">
    <source>
        <dbReference type="ARBA" id="ARBA00023136"/>
    </source>
</evidence>
<feature type="transmembrane region" description="Helical" evidence="7">
    <location>
        <begin position="12"/>
        <end position="33"/>
    </location>
</feature>
<protein>
    <submittedName>
        <fullName evidence="9">Carbohydrate ABC transporter permease</fullName>
    </submittedName>
</protein>
<dbReference type="PANTHER" id="PTHR43744:SF9">
    <property type="entry name" value="POLYGALACTURONAN_RHAMNOGALACTURONAN TRANSPORT SYSTEM PERMEASE PROTEIN YTCP"/>
    <property type="match status" value="1"/>
</dbReference>
<dbReference type="Proteomes" id="UP001597362">
    <property type="component" value="Unassembled WGS sequence"/>
</dbReference>
<dbReference type="CDD" id="cd06261">
    <property type="entry name" value="TM_PBP2"/>
    <property type="match status" value="1"/>
</dbReference>
<evidence type="ECO:0000259" key="8">
    <source>
        <dbReference type="PROSITE" id="PS50928"/>
    </source>
</evidence>
<dbReference type="Pfam" id="PF00528">
    <property type="entry name" value="BPD_transp_1"/>
    <property type="match status" value="1"/>
</dbReference>
<keyword evidence="5 7" id="KW-1133">Transmembrane helix</keyword>
<comment type="caution">
    <text evidence="9">The sequence shown here is derived from an EMBL/GenBank/DDBJ whole genome shotgun (WGS) entry which is preliminary data.</text>
</comment>
<accession>A0ABW4YQB0</accession>
<dbReference type="SUPFAM" id="SSF161098">
    <property type="entry name" value="MetI-like"/>
    <property type="match status" value="1"/>
</dbReference>
<keyword evidence="6 7" id="KW-0472">Membrane</keyword>
<feature type="domain" description="ABC transmembrane type-1" evidence="8">
    <location>
        <begin position="74"/>
        <end position="275"/>
    </location>
</feature>
<feature type="transmembrane region" description="Helical" evidence="7">
    <location>
        <begin position="183"/>
        <end position="208"/>
    </location>
</feature>
<comment type="similarity">
    <text evidence="7">Belongs to the binding-protein-dependent transport system permease family.</text>
</comment>
<dbReference type="EMBL" id="JBHUHO010000047">
    <property type="protein sequence ID" value="MFD2117831.1"/>
    <property type="molecule type" value="Genomic_DNA"/>
</dbReference>
<feature type="transmembrane region" description="Helical" evidence="7">
    <location>
        <begin position="74"/>
        <end position="98"/>
    </location>
</feature>
<gene>
    <name evidence="9" type="ORF">ACFSJH_19035</name>
</gene>
<dbReference type="PANTHER" id="PTHR43744">
    <property type="entry name" value="ABC TRANSPORTER PERMEASE PROTEIN MG189-RELATED-RELATED"/>
    <property type="match status" value="1"/>
</dbReference>
<dbReference type="InterPro" id="IPR035906">
    <property type="entry name" value="MetI-like_sf"/>
</dbReference>
<evidence type="ECO:0000256" key="4">
    <source>
        <dbReference type="ARBA" id="ARBA00022692"/>
    </source>
</evidence>
<evidence type="ECO:0000313" key="9">
    <source>
        <dbReference type="EMBL" id="MFD2117831.1"/>
    </source>
</evidence>
<keyword evidence="4 7" id="KW-0812">Transmembrane</keyword>
<evidence type="ECO:0000256" key="7">
    <source>
        <dbReference type="RuleBase" id="RU363032"/>
    </source>
</evidence>
<keyword evidence="2 7" id="KW-0813">Transport</keyword>
<name>A0ABW4YQB0_9BACL</name>